<reference evidence="1" key="1">
    <citation type="journal article" date="2021" name="IMA Fungus">
        <title>Genomic characterization of three marine fungi, including Emericellopsis atlantica sp. nov. with signatures of a generalist lifestyle and marine biomass degradation.</title>
        <authorList>
            <person name="Hagestad O.C."/>
            <person name="Hou L."/>
            <person name="Andersen J.H."/>
            <person name="Hansen E.H."/>
            <person name="Altermark B."/>
            <person name="Li C."/>
            <person name="Kuhnert E."/>
            <person name="Cox R.J."/>
            <person name="Crous P.W."/>
            <person name="Spatafora J.W."/>
            <person name="Lail K."/>
            <person name="Amirebrahimi M."/>
            <person name="Lipzen A."/>
            <person name="Pangilinan J."/>
            <person name="Andreopoulos W."/>
            <person name="Hayes R.D."/>
            <person name="Ng V."/>
            <person name="Grigoriev I.V."/>
            <person name="Jackson S.A."/>
            <person name="Sutton T.D.S."/>
            <person name="Dobson A.D.W."/>
            <person name="Rama T."/>
        </authorList>
    </citation>
    <scope>NUCLEOTIDE SEQUENCE</scope>
    <source>
        <strain evidence="1">TS7</strain>
    </source>
</reference>
<organism evidence="1 2">
    <name type="scientific">Emericellopsis atlantica</name>
    <dbReference type="NCBI Taxonomy" id="2614577"/>
    <lineage>
        <taxon>Eukaryota</taxon>
        <taxon>Fungi</taxon>
        <taxon>Dikarya</taxon>
        <taxon>Ascomycota</taxon>
        <taxon>Pezizomycotina</taxon>
        <taxon>Sordariomycetes</taxon>
        <taxon>Hypocreomycetidae</taxon>
        <taxon>Hypocreales</taxon>
        <taxon>Bionectriaceae</taxon>
        <taxon>Emericellopsis</taxon>
    </lineage>
</organism>
<evidence type="ECO:0000313" key="2">
    <source>
        <dbReference type="Proteomes" id="UP000887229"/>
    </source>
</evidence>
<evidence type="ECO:0000313" key="1">
    <source>
        <dbReference type="EMBL" id="KAG9249987.1"/>
    </source>
</evidence>
<dbReference type="Proteomes" id="UP000887229">
    <property type="component" value="Unassembled WGS sequence"/>
</dbReference>
<gene>
    <name evidence="1" type="ORF">F5Z01DRAFT_678231</name>
</gene>
<comment type="caution">
    <text evidence="1">The sequence shown here is derived from an EMBL/GenBank/DDBJ whole genome shotgun (WGS) entry which is preliminary data.</text>
</comment>
<protein>
    <submittedName>
        <fullName evidence="1">Uncharacterized protein</fullName>
    </submittedName>
</protein>
<keyword evidence="2" id="KW-1185">Reference proteome</keyword>
<dbReference type="GeneID" id="70296332"/>
<dbReference type="EMBL" id="MU251286">
    <property type="protein sequence ID" value="KAG9249987.1"/>
    <property type="molecule type" value="Genomic_DNA"/>
</dbReference>
<proteinExistence type="predicted"/>
<name>A0A9P8CKF4_9HYPO</name>
<dbReference type="RefSeq" id="XP_046113911.1">
    <property type="nucleotide sequence ID" value="XM_046265429.1"/>
</dbReference>
<dbReference type="AlphaFoldDB" id="A0A9P8CKF4"/>
<sequence length="201" mass="22255">MQSVTYPIGAQGLYDSFSPTQRYLSHGRWHKASLFVPWCALMTPPIGRAVGSFTGISPQNQGCSARSCDHCALAYCAALVLKSLVYGWSRSVDSFTRLQTIEDSEAWTSVVLCSVWTYAWPATPRTGGPYADWLRRGETRGSIAKLTISGKLASRHLWRRYGAACDDDTFIPLWGMRLRSASLSRFVSFNRDFSPAQAALG</sequence>
<accession>A0A9P8CKF4</accession>